<keyword evidence="3" id="KW-0560">Oxidoreductase</keyword>
<dbReference type="InterPro" id="IPR039650">
    <property type="entry name" value="HdrA-like"/>
</dbReference>
<organism evidence="6 7">
    <name type="scientific">Bacteroides nordii</name>
    <dbReference type="NCBI Taxonomy" id="291645"/>
    <lineage>
        <taxon>Bacteria</taxon>
        <taxon>Pseudomonadati</taxon>
        <taxon>Bacteroidota</taxon>
        <taxon>Bacteroidia</taxon>
        <taxon>Bacteroidales</taxon>
        <taxon>Bacteroidaceae</taxon>
        <taxon>Bacteroides</taxon>
    </lineage>
</organism>
<keyword evidence="5" id="KW-0411">Iron-sulfur</keyword>
<comment type="caution">
    <text evidence="6">The sequence shown here is derived from an EMBL/GenBank/DDBJ whole genome shotgun (WGS) entry which is preliminary data.</text>
</comment>
<sequence length="435" mass="47645">MDRRKFVKSMSLLGGFVLSGTTFAEALERQESGRKPRYGNHEKSGWEVIVIGGGASGCAAAIAAAREGARTLLIEATHVLGGMSTSGLIPTWTPFSGKDKTSYGGIAEKVFRVSCKEIYHPKPEQSEALPVDAEALKRVYDEMLVEAGVELLLGSRVVEVKNKTDKEIESLLVANHTGLTEYKAEFFVDCTGNAGIATRSGARLLKTDDSVEAGFCFLLGNVDFYSYNYHFRKHPRATAEIVRQLVYSGKYPLLKESHFENQLMHSSIVKFRAGSVYEIDPAEPDSYSKGLVRGRAIAQQVLQALKEYFPETFAAAVLINSGTQLELPVLSRIMGDYIYTKEDFNLRKSFDDEIGCRIPYRILTPVGLRNLLVAGQAVSADADICESLGTMPACLVTGEAAGMAAGLLLKTKTKDVHAMDISLLRHRLKEEGQNI</sequence>
<protein>
    <submittedName>
        <fullName evidence="6">FAD-dependent oxidoreductase</fullName>
    </submittedName>
</protein>
<dbReference type="SUPFAM" id="SSF51905">
    <property type="entry name" value="FAD/NAD(P)-binding domain"/>
    <property type="match status" value="1"/>
</dbReference>
<gene>
    <name evidence="6" type="ORF">DW888_05270</name>
</gene>
<evidence type="ECO:0000256" key="2">
    <source>
        <dbReference type="ARBA" id="ARBA00022723"/>
    </source>
</evidence>
<keyword evidence="1" id="KW-0004">4Fe-4S</keyword>
<dbReference type="GO" id="GO:0051539">
    <property type="term" value="F:4 iron, 4 sulfur cluster binding"/>
    <property type="evidence" value="ECO:0007669"/>
    <property type="project" value="UniProtKB-KW"/>
</dbReference>
<proteinExistence type="predicted"/>
<dbReference type="PANTHER" id="PTHR43498">
    <property type="entry name" value="FERREDOXIN:COB-COM HETERODISULFIDE REDUCTASE SUBUNIT A"/>
    <property type="match status" value="1"/>
</dbReference>
<dbReference type="GO" id="GO:0046872">
    <property type="term" value="F:metal ion binding"/>
    <property type="evidence" value="ECO:0007669"/>
    <property type="project" value="UniProtKB-KW"/>
</dbReference>
<evidence type="ECO:0000256" key="5">
    <source>
        <dbReference type="ARBA" id="ARBA00023014"/>
    </source>
</evidence>
<dbReference type="EMBL" id="QSGO01000003">
    <property type="protein sequence ID" value="RHB36968.1"/>
    <property type="molecule type" value="Genomic_DNA"/>
</dbReference>
<dbReference type="PANTHER" id="PTHR43498:SF1">
    <property type="entry name" value="COB--COM HETERODISULFIDE REDUCTASE IRON-SULFUR SUBUNIT A"/>
    <property type="match status" value="1"/>
</dbReference>
<name>A0A413VTS8_9BACE</name>
<dbReference type="Proteomes" id="UP000284379">
    <property type="component" value="Unassembled WGS sequence"/>
</dbReference>
<dbReference type="InterPro" id="IPR036188">
    <property type="entry name" value="FAD/NAD-bd_sf"/>
</dbReference>
<evidence type="ECO:0000256" key="3">
    <source>
        <dbReference type="ARBA" id="ARBA00023002"/>
    </source>
</evidence>
<reference evidence="6 7" key="1">
    <citation type="submission" date="2018-08" db="EMBL/GenBank/DDBJ databases">
        <title>A genome reference for cultivated species of the human gut microbiota.</title>
        <authorList>
            <person name="Zou Y."/>
            <person name="Xue W."/>
            <person name="Luo G."/>
        </authorList>
    </citation>
    <scope>NUCLEOTIDE SEQUENCE [LARGE SCALE GENOMIC DNA]</scope>
    <source>
        <strain evidence="6 7">AM40-30BH</strain>
    </source>
</reference>
<evidence type="ECO:0000256" key="4">
    <source>
        <dbReference type="ARBA" id="ARBA00023004"/>
    </source>
</evidence>
<evidence type="ECO:0000313" key="7">
    <source>
        <dbReference type="Proteomes" id="UP000284379"/>
    </source>
</evidence>
<keyword evidence="2" id="KW-0479">Metal-binding</keyword>
<evidence type="ECO:0000313" key="6">
    <source>
        <dbReference type="EMBL" id="RHB36968.1"/>
    </source>
</evidence>
<dbReference type="RefSeq" id="WP_122201017.1">
    <property type="nucleotide sequence ID" value="NZ_CABJFV010000003.1"/>
</dbReference>
<dbReference type="GO" id="GO:0016491">
    <property type="term" value="F:oxidoreductase activity"/>
    <property type="evidence" value="ECO:0007669"/>
    <property type="project" value="UniProtKB-KW"/>
</dbReference>
<keyword evidence="4" id="KW-0408">Iron</keyword>
<dbReference type="AlphaFoldDB" id="A0A413VTS8"/>
<dbReference type="Gene3D" id="3.50.50.60">
    <property type="entry name" value="FAD/NAD(P)-binding domain"/>
    <property type="match status" value="1"/>
</dbReference>
<accession>A0A413VTS8</accession>
<dbReference type="Pfam" id="PF12831">
    <property type="entry name" value="FAD_oxidored"/>
    <property type="match status" value="2"/>
</dbReference>
<evidence type="ECO:0000256" key="1">
    <source>
        <dbReference type="ARBA" id="ARBA00022485"/>
    </source>
</evidence>